<dbReference type="Proteomes" id="UP001497472">
    <property type="component" value="Unassembled WGS sequence"/>
</dbReference>
<dbReference type="InterPro" id="IPR011989">
    <property type="entry name" value="ARM-like"/>
</dbReference>
<sequence>MGDRSSKKGAAPFYAAPRRKTSAEIISEARDAIREMSGPSSGTSLSALRPLSTRRPFTPREPQRTLFHERTKKKDPRTTTFEYNSKYTTLAEDNEDLVLARPGQDEDLTFLNISPQLAKNKKALIRSKVGLLEKATDSSSFAKLPHLSGKSKPLHRRNTTSYNDAAHTDNDLAQAISITRPIGQSAGDAPIVGSLAGKSHSPDVNKRGQYGVSKSLSCDDSFGALGDVGVKQIAVQLPKAVENYHSMTLLELSEALSQKSHDTNRTMELLQALQNKIEACSPTGSLRDLVLRSLYTHIDGEDEVLVSIARAMLTMRVTGSHLATASKLVFKIARNDKNDHFFRNSNLLDLVIEGCGRAEPLSESECCVYAAGALRFLALNPVLCDLAHRAGALHLAALHLKILNNAKTERPRQMSEQAIHALYQVTGAMRNLANSREYSPSFVTSAAIAELLSALQLHTDRDVLTNVARCLSVLSAEEACCSWLCACAWSAHALISALAACASRAPLAVRLTYTLGNMAAADEQASINIYNEENSLDVLLTILESYTKRTNGHGRDLNSDPDLNLVGSDLEGSDGSNEDVLVKTVRVIANLCLSEVVGKRIASSHGERSIRALLSCLEVAEQYNQLITEKEQSHYNRHHELAMASLATLNNVTFYLEPPPSPRQIDDTLDLLCKATCRWTRQEGMAACEALRTLGNLSRSARASQILVLEGALDFLPRFSTHHEADVRYAAAGLLVNVCGAGCGIDEGVAVAASALNAAAEIADAPTAALLARALWNAHAHKPLHPEHVKEATDALASFIDDDSIFSACEAHKVSNNMTKQHVKFAIEQESVEDLDQPFPAKLIKPGLQVNDDLPSDDDVDVTGYSGEDLGFEDGEVEECDCDPCRRLAAWEELVGVAIPLLEKLRPARADASVGTD</sequence>
<evidence type="ECO:0000313" key="3">
    <source>
        <dbReference type="Proteomes" id="UP001497472"/>
    </source>
</evidence>
<dbReference type="AlphaFoldDB" id="A0AAV1IWA9"/>
<evidence type="ECO:0000256" key="1">
    <source>
        <dbReference type="SAM" id="MobiDB-lite"/>
    </source>
</evidence>
<evidence type="ECO:0008006" key="4">
    <source>
        <dbReference type="Google" id="ProtNLM"/>
    </source>
</evidence>
<accession>A0AAV1IWA9</accession>
<name>A0AAV1IWA9_9NEOP</name>
<dbReference type="PANTHER" id="PTHR21356:SF1">
    <property type="entry name" value="ARMADILLO REPEAT-CONTAINING PROTEIN 2"/>
    <property type="match status" value="1"/>
</dbReference>
<feature type="region of interest" description="Disordered" evidence="1">
    <location>
        <begin position="142"/>
        <end position="164"/>
    </location>
</feature>
<organism evidence="2 3">
    <name type="scientific">Leptosia nina</name>
    <dbReference type="NCBI Taxonomy" id="320188"/>
    <lineage>
        <taxon>Eukaryota</taxon>
        <taxon>Metazoa</taxon>
        <taxon>Ecdysozoa</taxon>
        <taxon>Arthropoda</taxon>
        <taxon>Hexapoda</taxon>
        <taxon>Insecta</taxon>
        <taxon>Pterygota</taxon>
        <taxon>Neoptera</taxon>
        <taxon>Endopterygota</taxon>
        <taxon>Lepidoptera</taxon>
        <taxon>Glossata</taxon>
        <taxon>Ditrysia</taxon>
        <taxon>Papilionoidea</taxon>
        <taxon>Pieridae</taxon>
        <taxon>Pierinae</taxon>
        <taxon>Leptosia</taxon>
    </lineage>
</organism>
<keyword evidence="3" id="KW-1185">Reference proteome</keyword>
<proteinExistence type="predicted"/>
<evidence type="ECO:0000313" key="2">
    <source>
        <dbReference type="EMBL" id="CAK1541521.1"/>
    </source>
</evidence>
<gene>
    <name evidence="2" type="ORF">LNINA_LOCUS1498</name>
</gene>
<protein>
    <recommendedName>
        <fullName evidence="4">Armadillo repeat-containing protein 2</fullName>
    </recommendedName>
</protein>
<dbReference type="SUPFAM" id="SSF48371">
    <property type="entry name" value="ARM repeat"/>
    <property type="match status" value="1"/>
</dbReference>
<dbReference type="Gene3D" id="1.25.10.10">
    <property type="entry name" value="Leucine-rich Repeat Variant"/>
    <property type="match status" value="2"/>
</dbReference>
<comment type="caution">
    <text evidence="2">The sequence shown here is derived from an EMBL/GenBank/DDBJ whole genome shotgun (WGS) entry which is preliminary data.</text>
</comment>
<feature type="region of interest" description="Disordered" evidence="1">
    <location>
        <begin position="1"/>
        <end position="79"/>
    </location>
</feature>
<dbReference type="InterPro" id="IPR038905">
    <property type="entry name" value="ARMC2"/>
</dbReference>
<reference evidence="2 3" key="1">
    <citation type="submission" date="2023-11" db="EMBL/GenBank/DDBJ databases">
        <authorList>
            <person name="Okamura Y."/>
        </authorList>
    </citation>
    <scope>NUCLEOTIDE SEQUENCE [LARGE SCALE GENOMIC DNA]</scope>
</reference>
<dbReference type="PANTHER" id="PTHR21356">
    <property type="entry name" value="ARMADILLO REPEAT CONTAINING 2"/>
    <property type="match status" value="1"/>
</dbReference>
<dbReference type="EMBL" id="CAVLEF010000002">
    <property type="protein sequence ID" value="CAK1541521.1"/>
    <property type="molecule type" value="Genomic_DNA"/>
</dbReference>
<dbReference type="InterPro" id="IPR016024">
    <property type="entry name" value="ARM-type_fold"/>
</dbReference>
<dbReference type="GO" id="GO:0044782">
    <property type="term" value="P:cilium organization"/>
    <property type="evidence" value="ECO:0007669"/>
    <property type="project" value="TreeGrafter"/>
</dbReference>